<gene>
    <name evidence="1" type="ORF">PITCH_A830018</name>
</gene>
<evidence type="ECO:0000313" key="1">
    <source>
        <dbReference type="EMBL" id="SPD76110.1"/>
    </source>
</evidence>
<name>A0A445N318_9BACT</name>
<dbReference type="AlphaFoldDB" id="A0A445N318"/>
<sequence>MGFTVEQECPQCGGRIDLDETDHILRCPYCGTENYLYSPDYFRFVLPHKSLDKEVVYAPYLRFKGNVYYCMDLNLGQRVVDITHIGVSLNGIPSSLGLRPQAMKMKFVSQSTQGSFLKFSLKATDIVKKAAALTSSGMSGRLYHRAFIGESISLIYMPFFVQGGDIFDAILNRPIAVTREDAAGFPDQVSASKWKISFIPTLCPQCGWNFTAEKDSVVLLCGNCSTAWEVSEGRFQKVQAFTVEARKGTDAYLPFWKISAAVKGLDIASFADFIRVTNQPIVISGQWENEEMCFWSPAFKIRPKVFLQLSKQVTVFQRLLSPVKLLPKKNLHPVTMPVSEAEQAMKIILAASAVTKNNVFPFLPEISFEVKGRSLVYLPFTDTGSDMVLQDARISVNRQALEYGRRL</sequence>
<dbReference type="EMBL" id="OJIN01000229">
    <property type="protein sequence ID" value="SPD76110.1"/>
    <property type="molecule type" value="Genomic_DNA"/>
</dbReference>
<protein>
    <submittedName>
        <fullName evidence="1">Uncharacterized protein</fullName>
    </submittedName>
</protein>
<proteinExistence type="predicted"/>
<dbReference type="Gene3D" id="2.20.28.30">
    <property type="entry name" value="RNA polymerase ii, chain L"/>
    <property type="match status" value="1"/>
</dbReference>
<organism evidence="1">
    <name type="scientific">uncultured Desulfobacterium sp</name>
    <dbReference type="NCBI Taxonomy" id="201089"/>
    <lineage>
        <taxon>Bacteria</taxon>
        <taxon>Pseudomonadati</taxon>
        <taxon>Thermodesulfobacteriota</taxon>
        <taxon>Desulfobacteria</taxon>
        <taxon>Desulfobacterales</taxon>
        <taxon>Desulfobacteriaceae</taxon>
        <taxon>Desulfobacterium</taxon>
        <taxon>environmental samples</taxon>
    </lineage>
</organism>
<reference evidence="1" key="1">
    <citation type="submission" date="2018-01" db="EMBL/GenBank/DDBJ databases">
        <authorList>
            <person name="Regsiter A."/>
            <person name="William W."/>
        </authorList>
    </citation>
    <scope>NUCLEOTIDE SEQUENCE</scope>
    <source>
        <strain evidence="1">TRIP AH-1</strain>
    </source>
</reference>
<accession>A0A445N318</accession>